<gene>
    <name evidence="1" type="ORF">F0562_028879</name>
</gene>
<keyword evidence="2" id="KW-1185">Reference proteome</keyword>
<sequence length="87" mass="9233">MSGAESRWMCGLQQSQWDLLIRFRGWCVGFEGLVMKRWDGAAVPCGSGHAIGNKGAVGLRTEDGSSGSAPATWSETVGGADWAFGRL</sequence>
<reference evidence="1 2" key="1">
    <citation type="submission" date="2019-09" db="EMBL/GenBank/DDBJ databases">
        <title>A chromosome-level genome assembly of the Chinese tupelo Nyssa sinensis.</title>
        <authorList>
            <person name="Yang X."/>
            <person name="Kang M."/>
            <person name="Yang Y."/>
            <person name="Xiong H."/>
            <person name="Wang M."/>
            <person name="Zhang Z."/>
            <person name="Wang Z."/>
            <person name="Wu H."/>
            <person name="Ma T."/>
            <person name="Liu J."/>
            <person name="Xi Z."/>
        </authorList>
    </citation>
    <scope>NUCLEOTIDE SEQUENCE [LARGE SCALE GENOMIC DNA]</scope>
    <source>
        <strain evidence="1">J267</strain>
        <tissue evidence="1">Leaf</tissue>
    </source>
</reference>
<dbReference type="AlphaFoldDB" id="A0A5J5B5H7"/>
<evidence type="ECO:0000313" key="2">
    <source>
        <dbReference type="Proteomes" id="UP000325577"/>
    </source>
</evidence>
<protein>
    <submittedName>
        <fullName evidence="1">Uncharacterized protein</fullName>
    </submittedName>
</protein>
<dbReference type="Proteomes" id="UP000325577">
    <property type="component" value="Linkage Group LG16"/>
</dbReference>
<name>A0A5J5B5H7_9ASTE</name>
<organism evidence="1 2">
    <name type="scientific">Nyssa sinensis</name>
    <dbReference type="NCBI Taxonomy" id="561372"/>
    <lineage>
        <taxon>Eukaryota</taxon>
        <taxon>Viridiplantae</taxon>
        <taxon>Streptophyta</taxon>
        <taxon>Embryophyta</taxon>
        <taxon>Tracheophyta</taxon>
        <taxon>Spermatophyta</taxon>
        <taxon>Magnoliopsida</taxon>
        <taxon>eudicotyledons</taxon>
        <taxon>Gunneridae</taxon>
        <taxon>Pentapetalae</taxon>
        <taxon>asterids</taxon>
        <taxon>Cornales</taxon>
        <taxon>Nyssaceae</taxon>
        <taxon>Nyssa</taxon>
    </lineage>
</organism>
<proteinExistence type="predicted"/>
<accession>A0A5J5B5H7</accession>
<dbReference type="EMBL" id="CM018039">
    <property type="protein sequence ID" value="KAA8536401.1"/>
    <property type="molecule type" value="Genomic_DNA"/>
</dbReference>
<evidence type="ECO:0000313" key="1">
    <source>
        <dbReference type="EMBL" id="KAA8536401.1"/>
    </source>
</evidence>